<evidence type="ECO:0000256" key="3">
    <source>
        <dbReference type="ARBA" id="ARBA00022833"/>
    </source>
</evidence>
<name>A0A444X3F5_ARAHY</name>
<keyword evidence="2 4" id="KW-0863">Zinc-finger</keyword>
<keyword evidence="6" id="KW-0812">Transmembrane</keyword>
<keyword evidence="6" id="KW-1133">Transmembrane helix</keyword>
<evidence type="ECO:0000256" key="4">
    <source>
        <dbReference type="PROSITE-ProRule" id="PRU01343"/>
    </source>
</evidence>
<keyword evidence="6" id="KW-0472">Membrane</keyword>
<keyword evidence="1" id="KW-0479">Metal-binding</keyword>
<feature type="region of interest" description="Disordered" evidence="5">
    <location>
        <begin position="1"/>
        <end position="29"/>
    </location>
</feature>
<keyword evidence="3" id="KW-0862">Zinc</keyword>
<dbReference type="PANTHER" id="PTHR33680:SF1">
    <property type="entry name" value="OS05G0489500 PROTEIN"/>
    <property type="match status" value="1"/>
</dbReference>
<evidence type="ECO:0000256" key="1">
    <source>
        <dbReference type="ARBA" id="ARBA00022723"/>
    </source>
</evidence>
<dbReference type="Proteomes" id="UP000289738">
    <property type="component" value="Chromosome B10"/>
</dbReference>
<evidence type="ECO:0000256" key="6">
    <source>
        <dbReference type="SAM" id="Phobius"/>
    </source>
</evidence>
<dbReference type="PANTHER" id="PTHR33680">
    <property type="entry name" value="OS07G0190500 PROTEIN"/>
    <property type="match status" value="1"/>
</dbReference>
<comment type="caution">
    <text evidence="8">The sequence shown here is derived from an EMBL/GenBank/DDBJ whole genome shotgun (WGS) entry which is preliminary data.</text>
</comment>
<protein>
    <recommendedName>
        <fullName evidence="7">GRF-type domain-containing protein</fullName>
    </recommendedName>
</protein>
<dbReference type="InterPro" id="IPR010666">
    <property type="entry name" value="Znf_GRF"/>
</dbReference>
<dbReference type="AlphaFoldDB" id="A0A444X3F5"/>
<gene>
    <name evidence="8" type="ORF">Ahy_B10g103387</name>
</gene>
<dbReference type="Pfam" id="PF06839">
    <property type="entry name" value="Zn_ribbon_GRF"/>
    <property type="match status" value="1"/>
</dbReference>
<evidence type="ECO:0000256" key="2">
    <source>
        <dbReference type="ARBA" id="ARBA00022771"/>
    </source>
</evidence>
<evidence type="ECO:0000256" key="5">
    <source>
        <dbReference type="SAM" id="MobiDB-lite"/>
    </source>
</evidence>
<dbReference type="EMBL" id="SDMP01000020">
    <property type="protein sequence ID" value="RYQ84264.1"/>
    <property type="molecule type" value="Genomic_DNA"/>
</dbReference>
<evidence type="ECO:0000313" key="9">
    <source>
        <dbReference type="Proteomes" id="UP000289738"/>
    </source>
</evidence>
<feature type="domain" description="GRF-type" evidence="7">
    <location>
        <begin position="42"/>
        <end position="85"/>
    </location>
</feature>
<sequence length="170" mass="19037">MIGNGERCSSSNPRSRDDSGWGLNSGRSAGASRKKKRVAPICYCGSHAILFMSGTVKNPDRLFFRCPKFKTGKWHCNFFVWLNDYVSSCGEDANKAVSFGASKQKQNRLEGHGYVVDNKVNELEERLIGLEDQLDYYKLKMGESRCIRYGFNLLAFLGGVVIASLFRTSV</sequence>
<reference evidence="8 9" key="1">
    <citation type="submission" date="2019-01" db="EMBL/GenBank/DDBJ databases">
        <title>Sequencing of cultivated peanut Arachis hypogaea provides insights into genome evolution and oil improvement.</title>
        <authorList>
            <person name="Chen X."/>
        </authorList>
    </citation>
    <scope>NUCLEOTIDE SEQUENCE [LARGE SCALE GENOMIC DNA]</scope>
    <source>
        <strain evidence="9">cv. Fuhuasheng</strain>
        <tissue evidence="8">Leaves</tissue>
    </source>
</reference>
<accession>A0A444X3F5</accession>
<evidence type="ECO:0000259" key="7">
    <source>
        <dbReference type="PROSITE" id="PS51999"/>
    </source>
</evidence>
<feature type="transmembrane region" description="Helical" evidence="6">
    <location>
        <begin position="146"/>
        <end position="166"/>
    </location>
</feature>
<dbReference type="GO" id="GO:0008270">
    <property type="term" value="F:zinc ion binding"/>
    <property type="evidence" value="ECO:0007669"/>
    <property type="project" value="UniProtKB-KW"/>
</dbReference>
<evidence type="ECO:0000313" key="8">
    <source>
        <dbReference type="EMBL" id="RYQ84264.1"/>
    </source>
</evidence>
<proteinExistence type="predicted"/>
<keyword evidence="9" id="KW-1185">Reference proteome</keyword>
<dbReference type="PROSITE" id="PS51999">
    <property type="entry name" value="ZF_GRF"/>
    <property type="match status" value="1"/>
</dbReference>
<organism evidence="8 9">
    <name type="scientific">Arachis hypogaea</name>
    <name type="common">Peanut</name>
    <dbReference type="NCBI Taxonomy" id="3818"/>
    <lineage>
        <taxon>Eukaryota</taxon>
        <taxon>Viridiplantae</taxon>
        <taxon>Streptophyta</taxon>
        <taxon>Embryophyta</taxon>
        <taxon>Tracheophyta</taxon>
        <taxon>Spermatophyta</taxon>
        <taxon>Magnoliopsida</taxon>
        <taxon>eudicotyledons</taxon>
        <taxon>Gunneridae</taxon>
        <taxon>Pentapetalae</taxon>
        <taxon>rosids</taxon>
        <taxon>fabids</taxon>
        <taxon>Fabales</taxon>
        <taxon>Fabaceae</taxon>
        <taxon>Papilionoideae</taxon>
        <taxon>50 kb inversion clade</taxon>
        <taxon>dalbergioids sensu lato</taxon>
        <taxon>Dalbergieae</taxon>
        <taxon>Pterocarpus clade</taxon>
        <taxon>Arachis</taxon>
    </lineage>
</organism>